<reference evidence="8 9" key="1">
    <citation type="journal article" date="2014" name="BMC Genomics">
        <title>Comparison of environmental and isolate Sulfobacillus genomes reveals diverse carbon, sulfur, nitrogen, and hydrogen metabolisms.</title>
        <authorList>
            <person name="Justice N.B."/>
            <person name="Norman A."/>
            <person name="Brown C.T."/>
            <person name="Singh A."/>
            <person name="Thomas B.C."/>
            <person name="Banfield J.F."/>
        </authorList>
    </citation>
    <scope>NUCLEOTIDE SEQUENCE [LARGE SCALE GENOMIC DNA]</scope>
    <source>
        <strain evidence="8">AMDSBA1</strain>
    </source>
</reference>
<dbReference type="PROSITE" id="PS50850">
    <property type="entry name" value="MFS"/>
    <property type="match status" value="1"/>
</dbReference>
<comment type="caution">
    <text evidence="8">The sequence shown here is derived from an EMBL/GenBank/DDBJ whole genome shotgun (WGS) entry which is preliminary data.</text>
</comment>
<dbReference type="Proteomes" id="UP000242699">
    <property type="component" value="Unassembled WGS sequence"/>
</dbReference>
<dbReference type="EMBL" id="PXYT01000007">
    <property type="protein sequence ID" value="PSR30745.1"/>
    <property type="molecule type" value="Genomic_DNA"/>
</dbReference>
<evidence type="ECO:0000313" key="9">
    <source>
        <dbReference type="Proteomes" id="UP000242699"/>
    </source>
</evidence>
<dbReference type="InterPro" id="IPR020846">
    <property type="entry name" value="MFS_dom"/>
</dbReference>
<dbReference type="PANTHER" id="PTHR23520:SF5">
    <property type="entry name" value="TRANSPORTER, PUTATIVE (AFU_ORTHOLOGUE AFUA_3G04000)-RELATED"/>
    <property type="match status" value="1"/>
</dbReference>
<feature type="transmembrane region" description="Helical" evidence="6">
    <location>
        <begin position="82"/>
        <end position="104"/>
    </location>
</feature>
<feature type="domain" description="Major facilitator superfamily (MFS) profile" evidence="7">
    <location>
        <begin position="234"/>
        <end position="427"/>
    </location>
</feature>
<feature type="transmembrane region" description="Helical" evidence="6">
    <location>
        <begin position="183"/>
        <end position="205"/>
    </location>
</feature>
<keyword evidence="2" id="KW-0813">Transport</keyword>
<protein>
    <recommendedName>
        <fullName evidence="7">Major facilitator superfamily (MFS) profile domain-containing protein</fullName>
    </recommendedName>
</protein>
<evidence type="ECO:0000256" key="4">
    <source>
        <dbReference type="ARBA" id="ARBA00022989"/>
    </source>
</evidence>
<dbReference type="GO" id="GO:0005886">
    <property type="term" value="C:plasma membrane"/>
    <property type="evidence" value="ECO:0007669"/>
    <property type="project" value="UniProtKB-SubCell"/>
</dbReference>
<gene>
    <name evidence="8" type="ORF">C7B43_04555</name>
</gene>
<keyword evidence="3 6" id="KW-0812">Transmembrane</keyword>
<dbReference type="PANTHER" id="PTHR23520">
    <property type="entry name" value="TRANSPORTER, PUTATIVE (AFU_ORTHOLOGUE AFUA_3G04000)-RELATED"/>
    <property type="match status" value="1"/>
</dbReference>
<dbReference type="InterPro" id="IPR011701">
    <property type="entry name" value="MFS"/>
</dbReference>
<dbReference type="SUPFAM" id="SSF103473">
    <property type="entry name" value="MFS general substrate transporter"/>
    <property type="match status" value="1"/>
</dbReference>
<keyword evidence="4 6" id="KW-1133">Transmembrane helix</keyword>
<feature type="transmembrane region" description="Helical" evidence="6">
    <location>
        <begin position="311"/>
        <end position="332"/>
    </location>
</feature>
<evidence type="ECO:0000256" key="1">
    <source>
        <dbReference type="ARBA" id="ARBA00004651"/>
    </source>
</evidence>
<dbReference type="AlphaFoldDB" id="A0A2T2X8D5"/>
<feature type="transmembrane region" description="Helical" evidence="6">
    <location>
        <begin position="21"/>
        <end position="47"/>
    </location>
</feature>
<evidence type="ECO:0000256" key="2">
    <source>
        <dbReference type="ARBA" id="ARBA00022448"/>
    </source>
</evidence>
<dbReference type="Pfam" id="PF07690">
    <property type="entry name" value="MFS_1"/>
    <property type="match status" value="1"/>
</dbReference>
<evidence type="ECO:0000256" key="3">
    <source>
        <dbReference type="ARBA" id="ARBA00022692"/>
    </source>
</evidence>
<feature type="transmembrane region" description="Helical" evidence="6">
    <location>
        <begin position="110"/>
        <end position="128"/>
    </location>
</feature>
<feature type="transmembrane region" description="Helical" evidence="6">
    <location>
        <begin position="149"/>
        <end position="171"/>
    </location>
</feature>
<evidence type="ECO:0000256" key="5">
    <source>
        <dbReference type="ARBA" id="ARBA00023136"/>
    </source>
</evidence>
<feature type="transmembrane region" description="Helical" evidence="6">
    <location>
        <begin position="234"/>
        <end position="260"/>
    </location>
</feature>
<comment type="subcellular location">
    <subcellularLocation>
        <location evidence="1">Cell membrane</location>
        <topology evidence="1">Multi-pass membrane protein</topology>
    </subcellularLocation>
</comment>
<sequence>MLQSFVLTDDPRKDPIVIAKLTVALINANHIVRAFGIGLMTITFPLLAATYGLHAITIGIVIGVSVFFGAVYTYAFTRSASGWGAIPFVFLSSMMFLGSAVIYFQHPAQTGLLFVAVLGFIPPVGGIFSSALEEGILAHVPDAQRTRTFAVYGMVGTAAAALGSLAAGLPHSSGLSFQTGLEILLTVYGLMSLISVLISTVLLVAHRREKDKIQDHTEPQPPIHYGRLNASHGIVYRLAALFVVDASGSGMVTTPLLVYWLHTHFGMSSTHLALLFFGEQLLEALSFPIAERLSRRLGLLNTAVLTHIPSSLLLIAVPFSSNGTFAALFLLLRGLLVEMDVPTRQSYIAAVVHPTERVEAAGVTSIGKQIGRAIGPIGGGWMLSSFGALGPFVSGGVLKIAYDLSLWYSFRHIKPGSSSNMSQTLEE</sequence>
<dbReference type="Gene3D" id="1.20.1250.20">
    <property type="entry name" value="MFS general substrate transporter like domains"/>
    <property type="match status" value="1"/>
</dbReference>
<proteinExistence type="predicted"/>
<dbReference type="GO" id="GO:0022857">
    <property type="term" value="F:transmembrane transporter activity"/>
    <property type="evidence" value="ECO:0007669"/>
    <property type="project" value="InterPro"/>
</dbReference>
<accession>A0A2T2X8D5</accession>
<name>A0A2T2X8D5_9FIRM</name>
<evidence type="ECO:0000313" key="8">
    <source>
        <dbReference type="EMBL" id="PSR30745.1"/>
    </source>
</evidence>
<evidence type="ECO:0000259" key="7">
    <source>
        <dbReference type="PROSITE" id="PS50850"/>
    </source>
</evidence>
<keyword evidence="5 6" id="KW-0472">Membrane</keyword>
<organism evidence="8 9">
    <name type="scientific">Sulfobacillus benefaciens</name>
    <dbReference type="NCBI Taxonomy" id="453960"/>
    <lineage>
        <taxon>Bacteria</taxon>
        <taxon>Bacillati</taxon>
        <taxon>Bacillota</taxon>
        <taxon>Clostridia</taxon>
        <taxon>Eubacteriales</taxon>
        <taxon>Clostridiales Family XVII. Incertae Sedis</taxon>
        <taxon>Sulfobacillus</taxon>
    </lineage>
</organism>
<feature type="transmembrane region" description="Helical" evidence="6">
    <location>
        <begin position="53"/>
        <end position="75"/>
    </location>
</feature>
<dbReference type="InterPro" id="IPR036259">
    <property type="entry name" value="MFS_trans_sf"/>
</dbReference>
<evidence type="ECO:0000256" key="6">
    <source>
        <dbReference type="SAM" id="Phobius"/>
    </source>
</evidence>